<dbReference type="KEGG" id="bcom:BAUCODRAFT_556100"/>
<evidence type="ECO:0000256" key="1">
    <source>
        <dbReference type="SAM" id="MobiDB-lite"/>
    </source>
</evidence>
<feature type="compositionally biased region" description="Polar residues" evidence="1">
    <location>
        <begin position="79"/>
        <end position="93"/>
    </location>
</feature>
<proteinExistence type="predicted"/>
<feature type="compositionally biased region" description="Basic and acidic residues" evidence="1">
    <location>
        <begin position="35"/>
        <end position="49"/>
    </location>
</feature>
<dbReference type="AlphaFoldDB" id="M2LK87"/>
<accession>M2LK87</accession>
<dbReference type="GeneID" id="19115466"/>
<dbReference type="HOGENOM" id="CLU_628478_0_0_1"/>
<feature type="region of interest" description="Disordered" evidence="1">
    <location>
        <begin position="1"/>
        <end position="111"/>
    </location>
</feature>
<feature type="compositionally biased region" description="Polar residues" evidence="1">
    <location>
        <begin position="167"/>
        <end position="179"/>
    </location>
</feature>
<reference evidence="2 3" key="1">
    <citation type="journal article" date="2012" name="PLoS Pathog.">
        <title>Diverse lifestyles and strategies of plant pathogenesis encoded in the genomes of eighteen Dothideomycetes fungi.</title>
        <authorList>
            <person name="Ohm R.A."/>
            <person name="Feau N."/>
            <person name="Henrissat B."/>
            <person name="Schoch C.L."/>
            <person name="Horwitz B.A."/>
            <person name="Barry K.W."/>
            <person name="Condon B.J."/>
            <person name="Copeland A.C."/>
            <person name="Dhillon B."/>
            <person name="Glaser F."/>
            <person name="Hesse C.N."/>
            <person name="Kosti I."/>
            <person name="LaButti K."/>
            <person name="Lindquist E.A."/>
            <person name="Lucas S."/>
            <person name="Salamov A.A."/>
            <person name="Bradshaw R.E."/>
            <person name="Ciuffetti L."/>
            <person name="Hamelin R.C."/>
            <person name="Kema G.H.J."/>
            <person name="Lawrence C."/>
            <person name="Scott J.A."/>
            <person name="Spatafora J.W."/>
            <person name="Turgeon B.G."/>
            <person name="de Wit P.J.G.M."/>
            <person name="Zhong S."/>
            <person name="Goodwin S.B."/>
            <person name="Grigoriev I.V."/>
        </authorList>
    </citation>
    <scope>NUCLEOTIDE SEQUENCE [LARGE SCALE GENOMIC DNA]</scope>
    <source>
        <strain evidence="2 3">UAMH 10762</strain>
    </source>
</reference>
<dbReference type="Proteomes" id="UP000011761">
    <property type="component" value="Unassembled WGS sequence"/>
</dbReference>
<dbReference type="OrthoDB" id="5429993at2759"/>
<gene>
    <name evidence="2" type="ORF">BAUCODRAFT_556100</name>
</gene>
<sequence length="436" mass="47527">MDSADRRAMPPPPSKLSRPASIYGPNGPGRTPSVRSDKERRPKSQDARAEALAVLTGARAVAEANPPLKEAYVKRTHSTRAPQSPAANGSTRGANVRTKEPAAPMNSVNTRVPEHRSLAFKARPPSIDGAATALPPGVCSPTSPARSASSRQSTISQSQVLQPSRAAFTTFQQHYSPAKSSLPKPPVPTGRSRKDVSVCDVEPSDFVTTVQQVELLQLSLLHQASIAVSREYAASANRKLTRKQAKLRKGYGDIASLTYEQQRIADLSTLNAWCPDFDLLSEQLSVLTRVHSELSDLLHNANSKFMQLLQGFEGWIARSDAQPNAIEPLPPEWHNAHSSLTLRLRSLQRDSAVLPPVPTNSGDTEDASSSLRTVLGVCSTLLDGSLKELEMMRKLEREILLGNRTRIDEEVKSLMQEDIPTSSADLKWLPAWHLVA</sequence>
<name>M2LK87_BAUPA</name>
<dbReference type="eggNOG" id="ENOG502S23J">
    <property type="taxonomic scope" value="Eukaryota"/>
</dbReference>
<dbReference type="RefSeq" id="XP_007678428.1">
    <property type="nucleotide sequence ID" value="XM_007680238.1"/>
</dbReference>
<dbReference type="OMA" id="WKDECAG"/>
<dbReference type="EMBL" id="KB445558">
    <property type="protein sequence ID" value="EMC94667.1"/>
    <property type="molecule type" value="Genomic_DNA"/>
</dbReference>
<feature type="region of interest" description="Disordered" evidence="1">
    <location>
        <begin position="128"/>
        <end position="195"/>
    </location>
</feature>
<keyword evidence="3" id="KW-1185">Reference proteome</keyword>
<evidence type="ECO:0000313" key="2">
    <source>
        <dbReference type="EMBL" id="EMC94667.1"/>
    </source>
</evidence>
<protein>
    <submittedName>
        <fullName evidence="2">Uncharacterized protein</fullName>
    </submittedName>
</protein>
<dbReference type="STRING" id="717646.M2LK87"/>
<evidence type="ECO:0000313" key="3">
    <source>
        <dbReference type="Proteomes" id="UP000011761"/>
    </source>
</evidence>
<organism evidence="2 3">
    <name type="scientific">Baudoinia panamericana (strain UAMH 10762)</name>
    <name type="common">Angels' share fungus</name>
    <name type="synonym">Baudoinia compniacensis (strain UAMH 10762)</name>
    <dbReference type="NCBI Taxonomy" id="717646"/>
    <lineage>
        <taxon>Eukaryota</taxon>
        <taxon>Fungi</taxon>
        <taxon>Dikarya</taxon>
        <taxon>Ascomycota</taxon>
        <taxon>Pezizomycotina</taxon>
        <taxon>Dothideomycetes</taxon>
        <taxon>Dothideomycetidae</taxon>
        <taxon>Mycosphaerellales</taxon>
        <taxon>Teratosphaeriaceae</taxon>
        <taxon>Baudoinia</taxon>
    </lineage>
</organism>
<feature type="compositionally biased region" description="Low complexity" evidence="1">
    <location>
        <begin position="140"/>
        <end position="159"/>
    </location>
</feature>